<dbReference type="Pfam" id="PF22780">
    <property type="entry name" value="HI0933_like_1st"/>
    <property type="match status" value="1"/>
</dbReference>
<dbReference type="PANTHER" id="PTHR42887:SF2">
    <property type="entry name" value="OS12G0638800 PROTEIN"/>
    <property type="match status" value="1"/>
</dbReference>
<comment type="caution">
    <text evidence="6">The sequence shown here is derived from an EMBL/GenBank/DDBJ whole genome shotgun (WGS) entry which is preliminary data.</text>
</comment>
<dbReference type="Gene3D" id="2.40.30.10">
    <property type="entry name" value="Translation factors"/>
    <property type="match status" value="1"/>
</dbReference>
<reference evidence="6 7" key="1">
    <citation type="submission" date="2018-05" db="EMBL/GenBank/DDBJ databases">
        <title>Genomic Encyclopedia of Type Strains, Phase IV (KMG-IV): sequencing the most valuable type-strain genomes for metagenomic binning, comparative biology and taxonomic classification.</title>
        <authorList>
            <person name="Goeker M."/>
        </authorList>
    </citation>
    <scope>NUCLEOTIDE SEQUENCE [LARGE SCALE GENOMIC DNA]</scope>
    <source>
        <strain evidence="6 7">DSM 28816</strain>
    </source>
</reference>
<evidence type="ECO:0000259" key="4">
    <source>
        <dbReference type="Pfam" id="PF03486"/>
    </source>
</evidence>
<accession>A0A318EJ02</accession>
<dbReference type="InterPro" id="IPR055178">
    <property type="entry name" value="RsdA/BaiN/AoA(So)-like_dom"/>
</dbReference>
<feature type="domain" description="RsdA/BaiN/AoA(So)-like insert" evidence="5">
    <location>
        <begin position="192"/>
        <end position="353"/>
    </location>
</feature>
<evidence type="ECO:0000256" key="1">
    <source>
        <dbReference type="ARBA" id="ARBA00001974"/>
    </source>
</evidence>
<dbReference type="InterPro" id="IPR057661">
    <property type="entry name" value="RsdA/BaiN/AoA(So)_Rossmann"/>
</dbReference>
<gene>
    <name evidence="6" type="ORF">C8E03_1154</name>
</gene>
<evidence type="ECO:0000313" key="6">
    <source>
        <dbReference type="EMBL" id="PXV85651.1"/>
    </source>
</evidence>
<dbReference type="RefSeq" id="WP_110291838.1">
    <property type="nucleotide sequence ID" value="NZ_QICS01000015.1"/>
</dbReference>
<evidence type="ECO:0008006" key="8">
    <source>
        <dbReference type="Google" id="ProtNLM"/>
    </source>
</evidence>
<feature type="domain" description="RsdA/BaiN/AoA(So)-like Rossmann fold-like" evidence="4">
    <location>
        <begin position="3"/>
        <end position="405"/>
    </location>
</feature>
<evidence type="ECO:0000256" key="3">
    <source>
        <dbReference type="ARBA" id="ARBA00022827"/>
    </source>
</evidence>
<dbReference type="Gene3D" id="1.10.8.260">
    <property type="entry name" value="HI0933 insert domain-like"/>
    <property type="match status" value="1"/>
</dbReference>
<dbReference type="PANTHER" id="PTHR42887">
    <property type="entry name" value="OS12G0638800 PROTEIN"/>
    <property type="match status" value="1"/>
</dbReference>
<dbReference type="InterPro" id="IPR004792">
    <property type="entry name" value="BaiN-like"/>
</dbReference>
<comment type="cofactor">
    <cofactor evidence="1">
        <name>FAD</name>
        <dbReference type="ChEBI" id="CHEBI:57692"/>
    </cofactor>
</comment>
<dbReference type="NCBIfam" id="TIGR00275">
    <property type="entry name" value="aminoacetone oxidase family FAD-binding enzyme"/>
    <property type="match status" value="1"/>
</dbReference>
<dbReference type="InterPro" id="IPR036188">
    <property type="entry name" value="FAD/NAD-bd_sf"/>
</dbReference>
<dbReference type="SUPFAM" id="SSF51905">
    <property type="entry name" value="FAD/NAD(P)-binding domain"/>
    <property type="match status" value="1"/>
</dbReference>
<sequence length="408" mass="45237">MSKVLIVGGGAAGMFAAIFAARNKNKVIIYESNDKLGKKLFITGKGRCNITNACDMEVLFDNVVSNPKFLYSAFYGYNNYDVIDFFEALGVKTKIERGNRVFPYSDHSSDVISALTKELQRLGVEIHINTKVMNILIENGQAKGLELENKNVVYGDHIIIATGGLSYPSTGSTGDGYRFARSAGHKITKLMPSLAPIRALESFVKDLQGLSLKNVKATIYDGRKQLYSDFGEMMFTHFGVSGPLILSASSLVADKLKNKHLTLNIDLKPALTEEQLDNRVVREFEIYKNKQFKNAITSLFPAKLIPVMIELSKISPDKKVNEVTKEERIYFVNIIKNMELTLTELCDYNQAIITKGGISVKEINPSTMESRLINHLYFIGEVLDLDALTGGFNLQIAWSTAYAAGIGL</sequence>
<dbReference type="Proteomes" id="UP000247523">
    <property type="component" value="Unassembled WGS sequence"/>
</dbReference>
<dbReference type="Pfam" id="PF03486">
    <property type="entry name" value="HI0933_like"/>
    <property type="match status" value="1"/>
</dbReference>
<dbReference type="AlphaFoldDB" id="A0A318EJ02"/>
<dbReference type="SUPFAM" id="SSF160996">
    <property type="entry name" value="HI0933 insert domain-like"/>
    <property type="match status" value="1"/>
</dbReference>
<organism evidence="6 7">
    <name type="scientific">Lachnotalea glycerini</name>
    <dbReference type="NCBI Taxonomy" id="1763509"/>
    <lineage>
        <taxon>Bacteria</taxon>
        <taxon>Bacillati</taxon>
        <taxon>Bacillota</taxon>
        <taxon>Clostridia</taxon>
        <taxon>Lachnospirales</taxon>
        <taxon>Lachnospiraceae</taxon>
        <taxon>Lachnotalea</taxon>
    </lineage>
</organism>
<dbReference type="EMBL" id="QICS01000015">
    <property type="protein sequence ID" value="PXV85651.1"/>
    <property type="molecule type" value="Genomic_DNA"/>
</dbReference>
<evidence type="ECO:0000259" key="5">
    <source>
        <dbReference type="Pfam" id="PF22780"/>
    </source>
</evidence>
<dbReference type="Gene3D" id="3.50.50.60">
    <property type="entry name" value="FAD/NAD(P)-binding domain"/>
    <property type="match status" value="1"/>
</dbReference>
<keyword evidence="3" id="KW-0274">FAD</keyword>
<name>A0A318EJ02_9FIRM</name>
<protein>
    <recommendedName>
        <fullName evidence="8">NAD(P)/FAD-dependent oxidoreductase</fullName>
    </recommendedName>
</protein>
<evidence type="ECO:0000256" key="2">
    <source>
        <dbReference type="ARBA" id="ARBA00022630"/>
    </source>
</evidence>
<proteinExistence type="predicted"/>
<dbReference type="InterPro" id="IPR023166">
    <property type="entry name" value="BaiN-like_dom_sf"/>
</dbReference>
<evidence type="ECO:0000313" key="7">
    <source>
        <dbReference type="Proteomes" id="UP000247523"/>
    </source>
</evidence>
<dbReference type="PRINTS" id="PR00368">
    <property type="entry name" value="FADPNR"/>
</dbReference>
<keyword evidence="2" id="KW-0285">Flavoprotein</keyword>